<feature type="region of interest" description="Disordered" evidence="1">
    <location>
        <begin position="60"/>
        <end position="90"/>
    </location>
</feature>
<dbReference type="AlphaFoldDB" id="A0A5E4QQF7"/>
<evidence type="ECO:0000256" key="1">
    <source>
        <dbReference type="SAM" id="MobiDB-lite"/>
    </source>
</evidence>
<evidence type="ECO:0000313" key="3">
    <source>
        <dbReference type="Proteomes" id="UP000324832"/>
    </source>
</evidence>
<feature type="compositionally biased region" description="Polar residues" evidence="1">
    <location>
        <begin position="67"/>
        <end position="80"/>
    </location>
</feature>
<reference evidence="2 3" key="1">
    <citation type="submission" date="2017-07" db="EMBL/GenBank/DDBJ databases">
        <authorList>
            <person name="Talla V."/>
            <person name="Backstrom N."/>
        </authorList>
    </citation>
    <scope>NUCLEOTIDE SEQUENCE [LARGE SCALE GENOMIC DNA]</scope>
</reference>
<name>A0A5E4QQF7_9NEOP</name>
<gene>
    <name evidence="2" type="ORF">LSINAPIS_LOCUS10427</name>
</gene>
<proteinExistence type="predicted"/>
<accession>A0A5E4QQF7</accession>
<feature type="compositionally biased region" description="Basic and acidic residues" evidence="1">
    <location>
        <begin position="81"/>
        <end position="90"/>
    </location>
</feature>
<feature type="region of interest" description="Disordered" evidence="1">
    <location>
        <begin position="1"/>
        <end position="39"/>
    </location>
</feature>
<dbReference type="EMBL" id="FZQP02004222">
    <property type="protein sequence ID" value="VVC99571.1"/>
    <property type="molecule type" value="Genomic_DNA"/>
</dbReference>
<feature type="compositionally biased region" description="Polar residues" evidence="1">
    <location>
        <begin position="1"/>
        <end position="12"/>
    </location>
</feature>
<dbReference type="Proteomes" id="UP000324832">
    <property type="component" value="Unassembled WGS sequence"/>
</dbReference>
<sequence>MPSESSTWSPPASTERRNSNSSDGSACSGYSKAPTPRPCCRASLLPTRCSSSRWGPLTWAPAPASSCDEQSSPSGQNQRASSDRKTGSRT</sequence>
<evidence type="ECO:0000313" key="2">
    <source>
        <dbReference type="EMBL" id="VVC99571.1"/>
    </source>
</evidence>
<organism evidence="2 3">
    <name type="scientific">Leptidea sinapis</name>
    <dbReference type="NCBI Taxonomy" id="189913"/>
    <lineage>
        <taxon>Eukaryota</taxon>
        <taxon>Metazoa</taxon>
        <taxon>Ecdysozoa</taxon>
        <taxon>Arthropoda</taxon>
        <taxon>Hexapoda</taxon>
        <taxon>Insecta</taxon>
        <taxon>Pterygota</taxon>
        <taxon>Neoptera</taxon>
        <taxon>Endopterygota</taxon>
        <taxon>Lepidoptera</taxon>
        <taxon>Glossata</taxon>
        <taxon>Ditrysia</taxon>
        <taxon>Papilionoidea</taxon>
        <taxon>Pieridae</taxon>
        <taxon>Dismorphiinae</taxon>
        <taxon>Leptidea</taxon>
    </lineage>
</organism>
<protein>
    <submittedName>
        <fullName evidence="2">Uncharacterized protein</fullName>
    </submittedName>
</protein>
<keyword evidence="3" id="KW-1185">Reference proteome</keyword>